<dbReference type="eggNOG" id="COG1653">
    <property type="taxonomic scope" value="Bacteria"/>
</dbReference>
<keyword evidence="5" id="KW-0472">Membrane</keyword>
<comment type="similarity">
    <text evidence="2">Belongs to the bacterial solute-binding protein 1 family.</text>
</comment>
<organism evidence="8 9">
    <name type="scientific">Herbaspirillum seropedicae (strain SmR1)</name>
    <dbReference type="NCBI Taxonomy" id="757424"/>
    <lineage>
        <taxon>Bacteria</taxon>
        <taxon>Pseudomonadati</taxon>
        <taxon>Pseudomonadota</taxon>
        <taxon>Betaproteobacteria</taxon>
        <taxon>Burkholderiales</taxon>
        <taxon>Oxalobacteraceae</taxon>
        <taxon>Herbaspirillum</taxon>
    </lineage>
</organism>
<sequence>MHGRSTPSSSVAGPTDEVGAPAACAADSAYSAYSACSRRTWLRASAAATASLLLGCERAGKEESSTVELAPAQDTLVLNALVWAPDWAEEMQRVCDGFMHEHPGVRINLQFMIGNSVEENLKPRATTDSLPDIVSVNASPYTASLADQGLLADLGQTRSWHGLLDILQREWTAPGGCRFGLPSGVATTLIYYHPDLFERAGIQALPGDFEQFLAAGAALRRAGITPLALSGGFPNMLGNGPFSYGFANLVASSTPDWRQHIANGTLALDNAQGWAVFSRLRTLMTRHLVQADCLRAGYDATLRQFAEGRAAMTFQGSWAAGVLMQGRGQPVGVFVPPWNDKDQPRQAVIGSETGFAIAQRISARHRQAAARFLDYLFGAGLPVWQGKRQNILPFKTPAPSAKGDAALFALAAGMARDAAATGAPGLYYSYLPVNTIDVLHALLPAVLSGKTTPVQAARALQESISAQARVGGK</sequence>
<evidence type="ECO:0000256" key="3">
    <source>
        <dbReference type="ARBA" id="ARBA00022475"/>
    </source>
</evidence>
<dbReference type="STRING" id="757424.Hsero_4710"/>
<evidence type="ECO:0000313" key="8">
    <source>
        <dbReference type="EMBL" id="ADJ66176.1"/>
    </source>
</evidence>
<dbReference type="PANTHER" id="PTHR43649:SF33">
    <property type="entry name" value="POLYGALACTURONAN_RHAMNOGALACTURONAN-BINDING PROTEIN YTCQ"/>
    <property type="match status" value="1"/>
</dbReference>
<evidence type="ECO:0000256" key="1">
    <source>
        <dbReference type="ARBA" id="ARBA00004418"/>
    </source>
</evidence>
<evidence type="ECO:0000256" key="2">
    <source>
        <dbReference type="ARBA" id="ARBA00008520"/>
    </source>
</evidence>
<dbReference type="KEGG" id="hse:Hsero_4710"/>
<keyword evidence="9" id="KW-1185">Reference proteome</keyword>
<keyword evidence="7" id="KW-0449">Lipoprotein</keyword>
<dbReference type="EMBL" id="CP002039">
    <property type="protein sequence ID" value="ADJ66176.1"/>
    <property type="molecule type" value="Genomic_DNA"/>
</dbReference>
<evidence type="ECO:0000256" key="6">
    <source>
        <dbReference type="ARBA" id="ARBA00023139"/>
    </source>
</evidence>
<dbReference type="Gene3D" id="3.40.190.10">
    <property type="entry name" value="Periplasmic binding protein-like II"/>
    <property type="match status" value="2"/>
</dbReference>
<accession>D8IY54</accession>
<evidence type="ECO:0000256" key="4">
    <source>
        <dbReference type="ARBA" id="ARBA00022729"/>
    </source>
</evidence>
<dbReference type="HOGENOM" id="CLU_577190_0_0_4"/>
<evidence type="ECO:0000256" key="7">
    <source>
        <dbReference type="ARBA" id="ARBA00023288"/>
    </source>
</evidence>
<comment type="subcellular location">
    <subcellularLocation>
        <location evidence="1">Periplasm</location>
    </subcellularLocation>
</comment>
<dbReference type="GeneID" id="29394208"/>
<reference evidence="8 9" key="1">
    <citation type="submission" date="2010-04" db="EMBL/GenBank/DDBJ databases">
        <title>The genome of Herbaspirillum seropedicae SmR1, an endophytic, nitrogen-fixing, plant-growth promoting beta-Proteobacteria.</title>
        <authorList>
            <person name="Pedrosa F.O."/>
            <person name="Monteiro R.A."/>
            <person name="Wassem R."/>
            <person name="Cruz L.M."/>
            <person name="Ayub R.A."/>
            <person name="Colauto N.B."/>
            <person name="Fernandez M.A."/>
            <person name="Fungaro M.H.P."/>
            <person name="Grisard E.C."/>
            <person name="Hungria M."/>
            <person name="Madeira H.M.F."/>
            <person name="Nodari R.O."/>
            <person name="Osaku C.A."/>
            <person name="Petzl-Erler M.L."/>
            <person name="Terenzi H."/>
            <person name="Vieira L.G.E."/>
            <person name="Almeida M.I.M."/>
            <person name="Alves L.R."/>
            <person name="Arantes O.M.N."/>
            <person name="Balsanelli E."/>
            <person name="Barcellos F.G."/>
            <person name="Baura V.A."/>
            <person name="Binde D.R."/>
            <person name="Campo R.J."/>
            <person name="Chubatsu L.S."/>
            <person name="Chueire L.M.O."/>
            <person name="Ciferri R.R."/>
            <person name="Correa L.C."/>
            <person name="da Conceicao Silva J.L."/>
            <person name="Dabul A.N.G."/>
            <person name="Dambros B.P."/>
            <person name="Faoro H."/>
            <person name="Favetti A."/>
            <person name="Friedermann G."/>
            <person name="Furlaneto M.C."/>
            <person name="Gasques L.S."/>
            <person name="Gimenes C.C.T."/>
            <person name="Gioppo N.M.R."/>
            <person name="Glienke-Blanco C."/>
            <person name="Godoy L.P."/>
            <person name="Guerra M.P."/>
            <person name="Karp S."/>
            <person name="Kava-Cordeiro V."/>
            <person name="Margarido V.P."/>
            <person name="Mathioni S.M."/>
            <person name="Menck-Soares M.A."/>
            <person name="Murace N.K."/>
            <person name="Nicolas M.F."/>
            <person name="Oliveira C.E.C."/>
            <person name="Pagnan N.A.B."/>
            <person name="Pamphile J.A."/>
            <person name="Patussi E.V."/>
            <person name="Pereira L.F.P."/>
            <person name="Pereira-Ferrari L."/>
            <person name="Pinto F.G.S."/>
            <person name="Precoma C."/>
            <person name="Prioli A.J."/>
            <person name="Prioli S.M.A.P."/>
            <person name="Raittz R.T."/>
            <person name="Ramos H.J.O."/>
            <person name="Ribeiro E.M.S.F."/>
            <person name="Rigo L.U."/>
            <person name="Rocha C.L.M.S.C."/>
            <person name="Rocha S.N."/>
            <person name="Santos K."/>
            <person name="Satori D."/>
            <person name="Silva A.G."/>
            <person name="Simao R.C.G."/>
            <person name="Soares M.A.M."/>
            <person name="Souza E.M."/>
            <person name="Steffens M.B.R."/>
            <person name="Steindel M."/>
            <person name="Tadra-Sfeir M.Z."/>
            <person name="Takahashi E.K."/>
            <person name="Torres R.A."/>
            <person name="Valle J.S."/>
            <person name="Vernal J.I."/>
            <person name="Vilas-Boas L.A."/>
            <person name="Watanabe M.A.E."/>
            <person name="Weiss V.A."/>
            <person name="Yates M.A."/>
            <person name="Souza E.M."/>
        </authorList>
    </citation>
    <scope>NUCLEOTIDE SEQUENCE [LARGE SCALE GENOMIC DNA]</scope>
    <source>
        <strain evidence="8 9">SmR1</strain>
    </source>
</reference>
<dbReference type="PANTHER" id="PTHR43649">
    <property type="entry name" value="ARABINOSE-BINDING PROTEIN-RELATED"/>
    <property type="match status" value="1"/>
</dbReference>
<dbReference type="OrthoDB" id="8663148at2"/>
<gene>
    <name evidence="8" type="ordered locus">Hsero_4710</name>
</gene>
<dbReference type="GO" id="GO:0042597">
    <property type="term" value="C:periplasmic space"/>
    <property type="evidence" value="ECO:0007669"/>
    <property type="project" value="UniProtKB-SubCell"/>
</dbReference>
<keyword evidence="3" id="KW-1003">Cell membrane</keyword>
<evidence type="ECO:0000313" key="9">
    <source>
        <dbReference type="Proteomes" id="UP000000329"/>
    </source>
</evidence>
<evidence type="ECO:0000256" key="5">
    <source>
        <dbReference type="ARBA" id="ARBA00023136"/>
    </source>
</evidence>
<dbReference type="AlphaFoldDB" id="D8IY54"/>
<name>D8IY54_HERSS</name>
<dbReference type="Pfam" id="PF01547">
    <property type="entry name" value="SBP_bac_1"/>
    <property type="match status" value="1"/>
</dbReference>
<dbReference type="SUPFAM" id="SSF53850">
    <property type="entry name" value="Periplasmic binding protein-like II"/>
    <property type="match status" value="1"/>
</dbReference>
<dbReference type="RefSeq" id="WP_013236627.1">
    <property type="nucleotide sequence ID" value="NC_014323.1"/>
</dbReference>
<dbReference type="Proteomes" id="UP000000329">
    <property type="component" value="Chromosome"/>
</dbReference>
<protein>
    <submittedName>
        <fullName evidence="8">Extracellular solute-binding, family 1 protein</fullName>
    </submittedName>
</protein>
<dbReference type="InterPro" id="IPR050490">
    <property type="entry name" value="Bact_solute-bd_prot1"/>
</dbReference>
<proteinExistence type="inferred from homology"/>
<keyword evidence="4" id="KW-0732">Signal</keyword>
<dbReference type="InterPro" id="IPR006059">
    <property type="entry name" value="SBP"/>
</dbReference>
<keyword evidence="6" id="KW-0564">Palmitate</keyword>